<dbReference type="InterPro" id="IPR035979">
    <property type="entry name" value="RBD_domain_sf"/>
</dbReference>
<gene>
    <name evidence="1" type="ORF">LR48_Vigan02g125800</name>
</gene>
<accession>A0A0L9TWZ5</accession>
<evidence type="ECO:0008006" key="3">
    <source>
        <dbReference type="Google" id="ProtNLM"/>
    </source>
</evidence>
<proteinExistence type="predicted"/>
<dbReference type="Gramene" id="KOM35108">
    <property type="protein sequence ID" value="KOM35108"/>
    <property type="gene ID" value="LR48_Vigan02g125800"/>
</dbReference>
<organism evidence="1 2">
    <name type="scientific">Phaseolus angularis</name>
    <name type="common">Azuki bean</name>
    <name type="synonym">Vigna angularis</name>
    <dbReference type="NCBI Taxonomy" id="3914"/>
    <lineage>
        <taxon>Eukaryota</taxon>
        <taxon>Viridiplantae</taxon>
        <taxon>Streptophyta</taxon>
        <taxon>Embryophyta</taxon>
        <taxon>Tracheophyta</taxon>
        <taxon>Spermatophyta</taxon>
        <taxon>Magnoliopsida</taxon>
        <taxon>eudicotyledons</taxon>
        <taxon>Gunneridae</taxon>
        <taxon>Pentapetalae</taxon>
        <taxon>rosids</taxon>
        <taxon>fabids</taxon>
        <taxon>Fabales</taxon>
        <taxon>Fabaceae</taxon>
        <taxon>Papilionoideae</taxon>
        <taxon>50 kb inversion clade</taxon>
        <taxon>NPAAA clade</taxon>
        <taxon>indigoferoid/millettioid clade</taxon>
        <taxon>Phaseoleae</taxon>
        <taxon>Vigna</taxon>
    </lineage>
</organism>
<sequence length="83" mass="9223">MHHHFPQVAPASPGLLSSRPISAHYVLPSSSSIPDAHNQGTLVVFNLDPHLSTDHLRRLFHPFGISLQTLLIYGFHLQIQGRP</sequence>
<dbReference type="SUPFAM" id="SSF54928">
    <property type="entry name" value="RNA-binding domain, RBD"/>
    <property type="match status" value="1"/>
</dbReference>
<evidence type="ECO:0000313" key="1">
    <source>
        <dbReference type="EMBL" id="KOM35108.1"/>
    </source>
</evidence>
<dbReference type="AlphaFoldDB" id="A0A0L9TWZ5"/>
<evidence type="ECO:0000313" key="2">
    <source>
        <dbReference type="Proteomes" id="UP000053144"/>
    </source>
</evidence>
<dbReference type="Proteomes" id="UP000053144">
    <property type="component" value="Chromosome 2"/>
</dbReference>
<reference evidence="2" key="1">
    <citation type="journal article" date="2015" name="Proc. Natl. Acad. Sci. U.S.A.">
        <title>Genome sequencing of adzuki bean (Vigna angularis) provides insight into high starch and low fat accumulation and domestication.</title>
        <authorList>
            <person name="Yang K."/>
            <person name="Tian Z."/>
            <person name="Chen C."/>
            <person name="Luo L."/>
            <person name="Zhao B."/>
            <person name="Wang Z."/>
            <person name="Yu L."/>
            <person name="Li Y."/>
            <person name="Sun Y."/>
            <person name="Li W."/>
            <person name="Chen Y."/>
            <person name="Li Y."/>
            <person name="Zhang Y."/>
            <person name="Ai D."/>
            <person name="Zhao J."/>
            <person name="Shang C."/>
            <person name="Ma Y."/>
            <person name="Wu B."/>
            <person name="Wang M."/>
            <person name="Gao L."/>
            <person name="Sun D."/>
            <person name="Zhang P."/>
            <person name="Guo F."/>
            <person name="Wang W."/>
            <person name="Li Y."/>
            <person name="Wang J."/>
            <person name="Varshney R.K."/>
            <person name="Wang J."/>
            <person name="Ling H.Q."/>
            <person name="Wan P."/>
        </authorList>
    </citation>
    <scope>NUCLEOTIDE SEQUENCE</scope>
    <source>
        <strain evidence="2">cv. Jingnong 6</strain>
    </source>
</reference>
<dbReference type="EMBL" id="CM003372">
    <property type="protein sequence ID" value="KOM35108.1"/>
    <property type="molecule type" value="Genomic_DNA"/>
</dbReference>
<dbReference type="GO" id="GO:0003676">
    <property type="term" value="F:nucleic acid binding"/>
    <property type="evidence" value="ECO:0007669"/>
    <property type="project" value="InterPro"/>
</dbReference>
<name>A0A0L9TWZ5_PHAAN</name>
<protein>
    <recommendedName>
        <fullName evidence="3">RRM domain-containing protein</fullName>
    </recommendedName>
</protein>